<feature type="transmembrane region" description="Helical" evidence="1">
    <location>
        <begin position="103"/>
        <end position="123"/>
    </location>
</feature>
<dbReference type="EMBL" id="JACCCC010000001">
    <property type="protein sequence ID" value="NYE46637.1"/>
    <property type="molecule type" value="Genomic_DNA"/>
</dbReference>
<feature type="transmembrane region" description="Helical" evidence="1">
    <location>
        <begin position="317"/>
        <end position="338"/>
    </location>
</feature>
<feature type="transmembrane region" description="Helical" evidence="1">
    <location>
        <begin position="179"/>
        <end position="200"/>
    </location>
</feature>
<feature type="transmembrane region" description="Helical" evidence="1">
    <location>
        <begin position="481"/>
        <end position="500"/>
    </location>
</feature>
<evidence type="ECO:0000313" key="3">
    <source>
        <dbReference type="Proteomes" id="UP000589036"/>
    </source>
</evidence>
<feature type="transmembrane region" description="Helical" evidence="1">
    <location>
        <begin position="524"/>
        <end position="544"/>
    </location>
</feature>
<keyword evidence="1" id="KW-1133">Transmembrane helix</keyword>
<evidence type="ECO:0000256" key="1">
    <source>
        <dbReference type="SAM" id="Phobius"/>
    </source>
</evidence>
<feature type="transmembrane region" description="Helical" evidence="1">
    <location>
        <begin position="144"/>
        <end position="173"/>
    </location>
</feature>
<keyword evidence="1" id="KW-0812">Transmembrane</keyword>
<gene>
    <name evidence="2" type="ORF">HDA32_001757</name>
</gene>
<organism evidence="2 3">
    <name type="scientific">Spinactinospora alkalitolerans</name>
    <dbReference type="NCBI Taxonomy" id="687207"/>
    <lineage>
        <taxon>Bacteria</taxon>
        <taxon>Bacillati</taxon>
        <taxon>Actinomycetota</taxon>
        <taxon>Actinomycetes</taxon>
        <taxon>Streptosporangiales</taxon>
        <taxon>Nocardiopsidaceae</taxon>
        <taxon>Spinactinospora</taxon>
    </lineage>
</organism>
<dbReference type="AlphaFoldDB" id="A0A852TTK7"/>
<feature type="transmembrane region" description="Helical" evidence="1">
    <location>
        <begin position="363"/>
        <end position="384"/>
    </location>
</feature>
<reference evidence="2 3" key="1">
    <citation type="submission" date="2020-07" db="EMBL/GenBank/DDBJ databases">
        <title>Sequencing the genomes of 1000 actinobacteria strains.</title>
        <authorList>
            <person name="Klenk H.-P."/>
        </authorList>
    </citation>
    <scope>NUCLEOTIDE SEQUENCE [LARGE SCALE GENOMIC DNA]</scope>
    <source>
        <strain evidence="2 3">CXB654</strain>
    </source>
</reference>
<keyword evidence="1" id="KW-0472">Membrane</keyword>
<feature type="transmembrane region" description="Helical" evidence="1">
    <location>
        <begin position="207"/>
        <end position="227"/>
    </location>
</feature>
<feature type="transmembrane region" description="Helical" evidence="1">
    <location>
        <begin position="257"/>
        <end position="275"/>
    </location>
</feature>
<keyword evidence="3" id="KW-1185">Reference proteome</keyword>
<feature type="transmembrane region" description="Helical" evidence="1">
    <location>
        <begin position="455"/>
        <end position="474"/>
    </location>
</feature>
<proteinExistence type="predicted"/>
<dbReference type="Proteomes" id="UP000589036">
    <property type="component" value="Unassembled WGS sequence"/>
</dbReference>
<dbReference type="RefSeq" id="WP_179642710.1">
    <property type="nucleotide sequence ID" value="NZ_BAAAYY010000033.1"/>
</dbReference>
<accession>A0A852TTK7</accession>
<name>A0A852TTK7_9ACTN</name>
<feature type="transmembrane region" description="Helical" evidence="1">
    <location>
        <begin position="413"/>
        <end position="435"/>
    </location>
</feature>
<protein>
    <submittedName>
        <fullName evidence="2">ABC-2 type transport system permease protein</fullName>
    </submittedName>
</protein>
<comment type="caution">
    <text evidence="2">The sequence shown here is derived from an EMBL/GenBank/DDBJ whole genome shotgun (WGS) entry which is preliminary data.</text>
</comment>
<feature type="transmembrane region" description="Helical" evidence="1">
    <location>
        <begin position="39"/>
        <end position="56"/>
    </location>
</feature>
<sequence>MNAPAVDRPAAGAPAAPGRAGPFIGTGALVRLILRRDRILLPVWLLLTWGTVVGRADSMAATYPTAEEREARFDEVMVGVPMFKLFQGPAYGDDVNALTAQEAFAGATLIAALGAALLLVRHTRGEERTGRRELLGSAAIGRHAPLTAALAVVLGAGVLLAVLCAAALIGYGMPAAGSLALGLVCGGAVWVCAAVAAVAAQLTENPGLAGVGAYSLFFALHFVRGASDLGGEGMHWLGWLTPNGWLQRARPFADERWWLFLPVIALVAALLWAAYRLSSRRDLGSGLLPARAGPAAAPASLRGPFGLAWRLNRSAALVWLFAALAVCLPTGYGGAGAMEQYAGGERMRVWADAMGAGRPGDAFFAYIAFAMGFPIAIYAIMTVLRLGAEEGGGTAETLLATPVGRLRWAAGHLVFALGVSALLQVAIGVGFGLGAGLHSGELGADLARMLTVTTALVPAVWVMAGIAMAAFGLVGRRAPAVAWGALVVAVTVEFGQHLGWPEWLFRVFSPFAHVLPFFGPPSPITLTALTLVAAALCAVGLFGLRHRDVGAR</sequence>
<evidence type="ECO:0000313" key="2">
    <source>
        <dbReference type="EMBL" id="NYE46637.1"/>
    </source>
</evidence>